<protein>
    <submittedName>
        <fullName evidence="6">Substrate-binding domain-containing protein</fullName>
    </submittedName>
</protein>
<dbReference type="SUPFAM" id="SSF53822">
    <property type="entry name" value="Periplasmic binding protein-like I"/>
    <property type="match status" value="1"/>
</dbReference>
<dbReference type="InterPro" id="IPR018060">
    <property type="entry name" value="HTH_AraC"/>
</dbReference>
<evidence type="ECO:0000313" key="6">
    <source>
        <dbReference type="EMBL" id="MFC7337194.1"/>
    </source>
</evidence>
<dbReference type="PROSITE" id="PS01124">
    <property type="entry name" value="HTH_ARAC_FAMILY_2"/>
    <property type="match status" value="1"/>
</dbReference>
<feature type="domain" description="HTH araC/xylS-type" evidence="5">
    <location>
        <begin position="284"/>
        <end position="382"/>
    </location>
</feature>
<keyword evidence="3" id="KW-0804">Transcription</keyword>
<organism evidence="6 7">
    <name type="scientific">Haloferula chungangensis</name>
    <dbReference type="NCBI Taxonomy" id="1048331"/>
    <lineage>
        <taxon>Bacteria</taxon>
        <taxon>Pseudomonadati</taxon>
        <taxon>Verrucomicrobiota</taxon>
        <taxon>Verrucomicrobiia</taxon>
        <taxon>Verrucomicrobiales</taxon>
        <taxon>Verrucomicrobiaceae</taxon>
        <taxon>Haloferula</taxon>
    </lineage>
</organism>
<dbReference type="InterPro" id="IPR046335">
    <property type="entry name" value="LacI/GalR-like_sensor"/>
</dbReference>
<dbReference type="EMBL" id="JBHTBS010000003">
    <property type="protein sequence ID" value="MFC7337194.1"/>
    <property type="molecule type" value="Genomic_DNA"/>
</dbReference>
<dbReference type="Proteomes" id="UP001596472">
    <property type="component" value="Unassembled WGS sequence"/>
</dbReference>
<accession>A0ABW2L633</accession>
<dbReference type="Pfam" id="PF13377">
    <property type="entry name" value="Peripla_BP_3"/>
    <property type="match status" value="1"/>
</dbReference>
<comment type="caution">
    <text evidence="6">The sequence shown here is derived from an EMBL/GenBank/DDBJ whole genome shotgun (WGS) entry which is preliminary data.</text>
</comment>
<feature type="region of interest" description="Disordered" evidence="4">
    <location>
        <begin position="377"/>
        <end position="396"/>
    </location>
</feature>
<evidence type="ECO:0000256" key="3">
    <source>
        <dbReference type="ARBA" id="ARBA00023163"/>
    </source>
</evidence>
<dbReference type="RefSeq" id="WP_379711282.1">
    <property type="nucleotide sequence ID" value="NZ_JBHTBS010000003.1"/>
</dbReference>
<dbReference type="InterPro" id="IPR009057">
    <property type="entry name" value="Homeodomain-like_sf"/>
</dbReference>
<dbReference type="PANTHER" id="PTHR30146">
    <property type="entry name" value="LACI-RELATED TRANSCRIPTIONAL REPRESSOR"/>
    <property type="match status" value="1"/>
</dbReference>
<dbReference type="Pfam" id="PF12833">
    <property type="entry name" value="HTH_18"/>
    <property type="match status" value="1"/>
</dbReference>
<evidence type="ECO:0000256" key="4">
    <source>
        <dbReference type="SAM" id="MobiDB-lite"/>
    </source>
</evidence>
<proteinExistence type="predicted"/>
<gene>
    <name evidence="6" type="ORF">ACFQY0_08395</name>
</gene>
<dbReference type="InterPro" id="IPR028082">
    <property type="entry name" value="Peripla_BP_I"/>
</dbReference>
<evidence type="ECO:0000256" key="1">
    <source>
        <dbReference type="ARBA" id="ARBA00023015"/>
    </source>
</evidence>
<dbReference type="Gene3D" id="3.40.50.2300">
    <property type="match status" value="2"/>
</dbReference>
<dbReference type="SMART" id="SM00342">
    <property type="entry name" value="HTH_ARAC"/>
    <property type="match status" value="1"/>
</dbReference>
<evidence type="ECO:0000259" key="5">
    <source>
        <dbReference type="PROSITE" id="PS01124"/>
    </source>
</evidence>
<keyword evidence="7" id="KW-1185">Reference proteome</keyword>
<evidence type="ECO:0000313" key="7">
    <source>
        <dbReference type="Proteomes" id="UP001596472"/>
    </source>
</evidence>
<sequence length="396" mass="44435">MSSHPTGPPTRIVAVLSAVSVRRYVPGIVRYGRPNTSVWQLDPRHDTQQLLAMFREWEPAGMILEHMPGITDELLDLDLPKVTVHYDFKDRPELGWVDVNDHQVGQQAAQFFSDKRLQHFGFFGIESQWSEQRLAGMRESLIAEGHDLTTFIDRRPGHDRYNDYWPAPTPELLNWLNAIPKPCGILAAHDPLGRALIEACATSGIDVPRDVAVLGVNDDPLVCSLSQPQLSSVRIPWQRLGFELMGILDKMLAGEPAEHRIISPGTIGERFSTDVLAVENPLVARALELIREQISSGVNVAQVTEKLGCSRRHLERLFREHLGRSPKDEITSRQLAIARDLLLNSRLKVAAIAGEAGFHSVERFYAMFRRMENMSPGAFRRLGGRPSPPNRSSETK</sequence>
<keyword evidence="1" id="KW-0805">Transcription regulation</keyword>
<evidence type="ECO:0000256" key="2">
    <source>
        <dbReference type="ARBA" id="ARBA00023125"/>
    </source>
</evidence>
<dbReference type="PANTHER" id="PTHR30146:SF24">
    <property type="entry name" value="XYLOSE OPERON REGULATORY PROTEIN"/>
    <property type="match status" value="1"/>
</dbReference>
<name>A0ABW2L633_9BACT</name>
<dbReference type="SUPFAM" id="SSF46689">
    <property type="entry name" value="Homeodomain-like"/>
    <property type="match status" value="2"/>
</dbReference>
<reference evidence="7" key="1">
    <citation type="journal article" date="2019" name="Int. J. Syst. Evol. Microbiol.">
        <title>The Global Catalogue of Microorganisms (GCM) 10K type strain sequencing project: providing services to taxonomists for standard genome sequencing and annotation.</title>
        <authorList>
            <consortium name="The Broad Institute Genomics Platform"/>
            <consortium name="The Broad Institute Genome Sequencing Center for Infectious Disease"/>
            <person name="Wu L."/>
            <person name="Ma J."/>
        </authorList>
    </citation>
    <scope>NUCLEOTIDE SEQUENCE [LARGE SCALE GENOMIC DNA]</scope>
    <source>
        <strain evidence="7">CGMCC 4.1467</strain>
    </source>
</reference>
<keyword evidence="2" id="KW-0238">DNA-binding</keyword>
<dbReference type="Gene3D" id="1.10.10.60">
    <property type="entry name" value="Homeodomain-like"/>
    <property type="match status" value="1"/>
</dbReference>